<reference evidence="2" key="1">
    <citation type="submission" date="2014-07" db="EMBL/GenBank/DDBJ databases">
        <authorList>
            <person name="Walker P."/>
            <person name="Widen S."/>
            <person name="Firth C."/>
            <person name="Blasdell K."/>
            <person name="Guzman H."/>
            <person name="Wood T."/>
            <person name="Paradkar P."/>
            <person name="Holmes E."/>
            <person name="Tesh R."/>
            <person name="Vasilakis N."/>
        </authorList>
    </citation>
    <scope>NUCLEOTIDE SEQUENCE</scope>
    <source>
        <strain evidence="2">OR1023</strain>
    </source>
</reference>
<feature type="compositionally biased region" description="Basic and acidic residues" evidence="1">
    <location>
        <begin position="67"/>
        <end position="81"/>
    </location>
</feature>
<reference evidence="2 4" key="2">
    <citation type="journal article" date="2015" name="PLoS Pathog.">
        <title>Evolution of genome size and complexity in the rhabdoviridae.</title>
        <authorList>
            <person name="Walker P.J."/>
            <person name="Firth C."/>
            <person name="Widen S.G."/>
            <person name="Blasdell K.R."/>
            <person name="Guzman H."/>
            <person name="Wood T.G."/>
            <person name="Paradkar P.N."/>
            <person name="Holmes E.C."/>
            <person name="Tesh R.B."/>
            <person name="Vasilakis N."/>
        </authorList>
    </citation>
    <scope>NUCLEOTIDE SEQUENCE [LARGE SCALE GENOMIC DNA]</scope>
    <source>
        <strain evidence="2 4">OR1023</strain>
    </source>
</reference>
<keyword evidence="4" id="KW-1185">Reference proteome</keyword>
<feature type="region of interest" description="Disordered" evidence="1">
    <location>
        <begin position="59"/>
        <end position="81"/>
    </location>
</feature>
<accession>A0A0D3R1U4</accession>
<proteinExistence type="predicted"/>
<gene>
    <name evidence="3" type="primary">P</name>
</gene>
<dbReference type="EMBL" id="KM205025">
    <property type="protein sequence ID" value="AJR28598.1"/>
    <property type="molecule type" value="Viral_cRNA"/>
</dbReference>
<reference evidence="3" key="3">
    <citation type="journal article" date="2017" name="Evol. Bioinform. Online">
        <title>Identification of very small open reading frames in the genomes of Holmes Jungle virus, Ord River virus, and Wongabel virus of the genus Hapavirus, family Rhabdoviridae.</title>
        <authorList>
            <person name="Gubala A."/>
            <person name="Walsh S."/>
            <person name="McAllister J."/>
            <person name="Weir R."/>
            <person name="Davis S."/>
            <person name="Melville L."/>
            <person name="Mitchell I."/>
            <person name="Bulach D."/>
            <person name="Gauci P."/>
            <person name="Skvortsov A."/>
            <person name="Boyle D."/>
        </authorList>
    </citation>
    <scope>NUCLEOTIDE SEQUENCE</scope>
    <source>
        <strain evidence="3">OR1023</strain>
    </source>
</reference>
<sequence>MDNYKKPCDLNTGLNWEKVSNSMENQVDDTESAVPDLSAFVHENAEDLKTWATSLEDWASKLPDPPEELKDKTEDVDQRKDSVDSIADQFSTFNIGPTRCRPGQLVGLIEDLCRVSRFGDMVTVSYKMDGNNLLLLYHVDSAISRDQHRFVPAPNLDDITPKETKVTTTKCCPLYKEVLEDLSKGIILKKRFGEGTSKLTMKSLGDLEDIETKWITTCHSMKRECLDHLLSLKGKKKMLLRTYTIDY</sequence>
<organism evidence="2 4">
    <name type="scientific">Ord River virus</name>
    <dbReference type="NCBI Taxonomy" id="1620895"/>
    <lineage>
        <taxon>Viruses</taxon>
        <taxon>Riboviria</taxon>
        <taxon>Orthornavirae</taxon>
        <taxon>Negarnaviricota</taxon>
        <taxon>Haploviricotina</taxon>
        <taxon>Monjiviricetes</taxon>
        <taxon>Mononegavirales</taxon>
        <taxon>Rhabdoviridae</taxon>
        <taxon>Alpharhabdovirinae</taxon>
        <taxon>Hapavirus</taxon>
        <taxon>Hapavirus ord</taxon>
    </lineage>
</organism>
<evidence type="ECO:0000313" key="3">
    <source>
        <dbReference type="EMBL" id="ASM90783.1"/>
    </source>
</evidence>
<evidence type="ECO:0000313" key="2">
    <source>
        <dbReference type="EMBL" id="AJR28598.1"/>
    </source>
</evidence>
<name>A0A0D3R1U4_9RHAB</name>
<dbReference type="EMBL" id="KY421920">
    <property type="protein sequence ID" value="ASM90783.1"/>
    <property type="molecule type" value="Viral_cRNA"/>
</dbReference>
<dbReference type="OrthoDB" id="11476at10239"/>
<dbReference type="Proteomes" id="UP000103430">
    <property type="component" value="Segment"/>
</dbReference>
<protein>
    <submittedName>
        <fullName evidence="2">Phosphoprotein</fullName>
    </submittedName>
</protein>
<evidence type="ECO:0000256" key="1">
    <source>
        <dbReference type="SAM" id="MobiDB-lite"/>
    </source>
</evidence>
<evidence type="ECO:0000313" key="4">
    <source>
        <dbReference type="Proteomes" id="UP000103430"/>
    </source>
</evidence>